<dbReference type="GO" id="GO:0019336">
    <property type="term" value="P:phenol-containing compound catabolic process"/>
    <property type="evidence" value="ECO:0007669"/>
    <property type="project" value="UniProtKB-ARBA"/>
</dbReference>
<dbReference type="GO" id="GO:0032787">
    <property type="term" value="P:monocarboxylic acid metabolic process"/>
    <property type="evidence" value="ECO:0007669"/>
    <property type="project" value="UniProtKB-ARBA"/>
</dbReference>
<feature type="binding site" evidence="18">
    <location>
        <position position="117"/>
    </location>
    <ligand>
        <name>Mg(2+)</name>
        <dbReference type="ChEBI" id="CHEBI:18420"/>
    </ligand>
</feature>
<dbReference type="InterPro" id="IPR005493">
    <property type="entry name" value="RraA/RraA-like"/>
</dbReference>
<keyword evidence="10 18" id="KW-0479">Metal-binding</keyword>
<dbReference type="Gene3D" id="3.50.30.40">
    <property type="entry name" value="Ribonuclease E inhibitor RraA/RraA-like"/>
    <property type="match status" value="1"/>
</dbReference>
<evidence type="ECO:0000256" key="12">
    <source>
        <dbReference type="ARBA" id="ARBA00023239"/>
    </source>
</evidence>
<name>A0A7G6YE44_9MICO</name>
<dbReference type="AlphaFoldDB" id="A0A7G6YE44"/>
<dbReference type="EC" id="4.1.1.112" evidence="8"/>
<keyword evidence="11 18" id="KW-0460">Magnesium</keyword>
<dbReference type="SUPFAM" id="SSF89562">
    <property type="entry name" value="RraA-like"/>
    <property type="match status" value="1"/>
</dbReference>
<evidence type="ECO:0000256" key="13">
    <source>
        <dbReference type="ARBA" id="ARBA00025046"/>
    </source>
</evidence>
<evidence type="ECO:0000256" key="9">
    <source>
        <dbReference type="ARBA" id="ARBA00016549"/>
    </source>
</evidence>
<comment type="catalytic activity">
    <reaction evidence="16">
        <text>oxaloacetate + H(+) = pyruvate + CO2</text>
        <dbReference type="Rhea" id="RHEA:15641"/>
        <dbReference type="ChEBI" id="CHEBI:15361"/>
        <dbReference type="ChEBI" id="CHEBI:15378"/>
        <dbReference type="ChEBI" id="CHEBI:16452"/>
        <dbReference type="ChEBI" id="CHEBI:16526"/>
        <dbReference type="EC" id="4.1.1.112"/>
    </reaction>
</comment>
<evidence type="ECO:0000256" key="2">
    <source>
        <dbReference type="ARBA" id="ARBA00001946"/>
    </source>
</evidence>
<organism evidence="19 20">
    <name type="scientific">Leifsonia shinshuensis</name>
    <dbReference type="NCBI Taxonomy" id="150026"/>
    <lineage>
        <taxon>Bacteria</taxon>
        <taxon>Bacillati</taxon>
        <taxon>Actinomycetota</taxon>
        <taxon>Actinomycetes</taxon>
        <taxon>Micrococcales</taxon>
        <taxon>Microbacteriaceae</taxon>
        <taxon>Leifsonia</taxon>
    </lineage>
</organism>
<dbReference type="GO" id="GO:0047443">
    <property type="term" value="F:4-hydroxy-4-methyl-2-oxoglutarate aldolase activity"/>
    <property type="evidence" value="ECO:0007669"/>
    <property type="project" value="UniProtKB-EC"/>
</dbReference>
<dbReference type="KEGG" id="lse:F1C12_17640"/>
<comment type="function">
    <text evidence="13">Catalyzes the aldol cleavage of 4-hydroxy-4-methyl-2-oxoglutarate (HMG) into 2 molecules of pyruvate. Also contains a secondary oxaloacetate (OAA) decarboxylase activity due to the common pyruvate enolate transition state formed following C-C bond cleavage in the retro-aldol and decarboxylation reactions.</text>
</comment>
<protein>
    <recommendedName>
        <fullName evidence="9">Putative 4-hydroxy-4-methyl-2-oxoglutarate aldolase</fullName>
        <ecNumber evidence="8">4.1.1.112</ecNumber>
        <ecNumber evidence="7">4.1.3.17</ecNumber>
    </recommendedName>
    <alternativeName>
        <fullName evidence="15">Oxaloacetate decarboxylase</fullName>
    </alternativeName>
    <alternativeName>
        <fullName evidence="14">RraA-like protein</fullName>
    </alternativeName>
</protein>
<dbReference type="NCBIfam" id="NF006731">
    <property type="entry name" value="PRK09262.1"/>
    <property type="match status" value="1"/>
</dbReference>
<comment type="similarity">
    <text evidence="4">Belongs to the class II aldolase/RraA-like family.</text>
</comment>
<evidence type="ECO:0000256" key="5">
    <source>
        <dbReference type="ARBA" id="ARBA00011233"/>
    </source>
</evidence>
<dbReference type="GO" id="GO:0008948">
    <property type="term" value="F:oxaloacetate decarboxylase activity"/>
    <property type="evidence" value="ECO:0007669"/>
    <property type="project" value="UniProtKB-EC"/>
</dbReference>
<reference evidence="20" key="1">
    <citation type="submission" date="2019-09" db="EMBL/GenBank/DDBJ databases">
        <title>Antimicrobial potential of Antarctic Bacteria.</title>
        <authorList>
            <person name="Benaud N."/>
            <person name="Edwards R.J."/>
            <person name="Ferrari B.C."/>
        </authorList>
    </citation>
    <scope>NUCLEOTIDE SEQUENCE [LARGE SCALE GENOMIC DNA]</scope>
    <source>
        <strain evidence="20">INR9</strain>
    </source>
</reference>
<keyword evidence="12" id="KW-0456">Lyase</keyword>
<evidence type="ECO:0000313" key="19">
    <source>
        <dbReference type="EMBL" id="QNE36759.1"/>
    </source>
</evidence>
<accession>A0A7G6YE44</accession>
<proteinExistence type="inferred from homology"/>
<evidence type="ECO:0000256" key="8">
    <source>
        <dbReference type="ARBA" id="ARBA00012947"/>
    </source>
</evidence>
<evidence type="ECO:0000256" key="7">
    <source>
        <dbReference type="ARBA" id="ARBA00012213"/>
    </source>
</evidence>
<feature type="binding site" evidence="18">
    <location>
        <position position="116"/>
    </location>
    <ligand>
        <name>substrate</name>
    </ligand>
</feature>
<gene>
    <name evidence="19" type="ORF">F1C12_17640</name>
</gene>
<evidence type="ECO:0000256" key="11">
    <source>
        <dbReference type="ARBA" id="ARBA00022842"/>
    </source>
</evidence>
<dbReference type="EC" id="4.1.3.17" evidence="7"/>
<feature type="binding site" evidence="18">
    <location>
        <begin position="94"/>
        <end position="97"/>
    </location>
    <ligand>
        <name>substrate</name>
    </ligand>
</feature>
<comment type="cofactor">
    <cofactor evidence="2 18">
        <name>Mg(2+)</name>
        <dbReference type="ChEBI" id="CHEBI:18420"/>
    </cofactor>
</comment>
<comment type="subunit">
    <text evidence="5">Homotrimer.</text>
</comment>
<dbReference type="Pfam" id="PF03737">
    <property type="entry name" value="RraA-like"/>
    <property type="match status" value="1"/>
</dbReference>
<evidence type="ECO:0000256" key="17">
    <source>
        <dbReference type="ARBA" id="ARBA00061585"/>
    </source>
</evidence>
<evidence type="ECO:0000256" key="15">
    <source>
        <dbReference type="ARBA" id="ARBA00032305"/>
    </source>
</evidence>
<evidence type="ECO:0000256" key="3">
    <source>
        <dbReference type="ARBA" id="ARBA00001968"/>
    </source>
</evidence>
<dbReference type="FunFam" id="3.50.30.40:FF:000002">
    <property type="entry name" value="4-carboxy-4-hydroxy-2-oxoadipate aldolase/oxaloacetate decarboxylase"/>
    <property type="match status" value="1"/>
</dbReference>
<evidence type="ECO:0000256" key="1">
    <source>
        <dbReference type="ARBA" id="ARBA00001342"/>
    </source>
</evidence>
<dbReference type="Proteomes" id="UP000515511">
    <property type="component" value="Chromosome"/>
</dbReference>
<dbReference type="PANTHER" id="PTHR33254">
    <property type="entry name" value="4-HYDROXY-4-METHYL-2-OXOGLUTARATE ALDOLASE 3-RELATED"/>
    <property type="match status" value="1"/>
</dbReference>
<evidence type="ECO:0000256" key="14">
    <source>
        <dbReference type="ARBA" id="ARBA00030169"/>
    </source>
</evidence>
<dbReference type="GO" id="GO:0046395">
    <property type="term" value="P:carboxylic acid catabolic process"/>
    <property type="evidence" value="ECO:0007669"/>
    <property type="project" value="UniProtKB-ARBA"/>
</dbReference>
<evidence type="ECO:0000256" key="6">
    <source>
        <dbReference type="ARBA" id="ARBA00011643"/>
    </source>
</evidence>
<dbReference type="EMBL" id="CP043641">
    <property type="protein sequence ID" value="QNE36759.1"/>
    <property type="molecule type" value="Genomic_DNA"/>
</dbReference>
<comment type="similarity">
    <text evidence="17">Belongs to the LigK/PcmE family.</text>
</comment>
<dbReference type="InterPro" id="IPR036704">
    <property type="entry name" value="RraA/RraA-like_sf"/>
</dbReference>
<comment type="catalytic activity">
    <reaction evidence="1">
        <text>4-hydroxy-4-methyl-2-oxoglutarate = 2 pyruvate</text>
        <dbReference type="Rhea" id="RHEA:22748"/>
        <dbReference type="ChEBI" id="CHEBI:15361"/>
        <dbReference type="ChEBI" id="CHEBI:58276"/>
        <dbReference type="EC" id="4.1.3.17"/>
    </reaction>
</comment>
<dbReference type="CDD" id="cd16841">
    <property type="entry name" value="RraA_family"/>
    <property type="match status" value="1"/>
</dbReference>
<dbReference type="GO" id="GO:0046872">
    <property type="term" value="F:metal ion binding"/>
    <property type="evidence" value="ECO:0007669"/>
    <property type="project" value="UniProtKB-KW"/>
</dbReference>
<evidence type="ECO:0000256" key="4">
    <source>
        <dbReference type="ARBA" id="ARBA00008621"/>
    </source>
</evidence>
<dbReference type="PANTHER" id="PTHR33254:SF16">
    <property type="entry name" value="BLR3842 PROTEIN"/>
    <property type="match status" value="1"/>
</dbReference>
<dbReference type="RefSeq" id="WP_185276199.1">
    <property type="nucleotide sequence ID" value="NZ_CP043641.1"/>
</dbReference>
<evidence type="ECO:0000256" key="16">
    <source>
        <dbReference type="ARBA" id="ARBA00047973"/>
    </source>
</evidence>
<comment type="cofactor">
    <cofactor evidence="3">
        <name>a divalent metal cation</name>
        <dbReference type="ChEBI" id="CHEBI:60240"/>
    </cofactor>
</comment>
<comment type="subunit">
    <text evidence="6">Homohexamer.</text>
</comment>
<evidence type="ECO:0000313" key="20">
    <source>
        <dbReference type="Proteomes" id="UP000515511"/>
    </source>
</evidence>
<sequence>MIHVRTSIERPDADIVARLGVFSAATIHEAQGRKGALSHRIKPLADSMEFCGPAVTVQASPGDNIMVQVGISYAAPGDVVVVAAGELAHSGSFGDVLATAAQSKGLAAFVTDSGVRDSNDIRAMGFPVFSGSVSIEGTVKETLGTVNEPLVVGGQLVYPGDILKGDADGIVVVRKAEAEAVIDLCQQREDNEDVLRARHRAQEGSVVELHGLVEKLKTKGLVVEV</sequence>
<evidence type="ECO:0000256" key="18">
    <source>
        <dbReference type="PIRSR" id="PIRSR605493-1"/>
    </source>
</evidence>
<evidence type="ECO:0000256" key="10">
    <source>
        <dbReference type="ARBA" id="ARBA00022723"/>
    </source>
</evidence>